<evidence type="ECO:0000313" key="6">
    <source>
        <dbReference type="Proteomes" id="UP001374579"/>
    </source>
</evidence>
<feature type="compositionally biased region" description="Polar residues" evidence="2">
    <location>
        <begin position="225"/>
        <end position="236"/>
    </location>
</feature>
<keyword evidence="6" id="KW-1185">Reference proteome</keyword>
<dbReference type="EMBL" id="JBAMIC010000019">
    <property type="protein sequence ID" value="KAK7093714.1"/>
    <property type="molecule type" value="Genomic_DNA"/>
</dbReference>
<dbReference type="AlphaFoldDB" id="A0AAN9AWD2"/>
<gene>
    <name evidence="4" type="ORF">V1264_007410</name>
    <name evidence="5" type="ORF">V1264_007412</name>
</gene>
<keyword evidence="1" id="KW-0175">Coiled coil</keyword>
<evidence type="ECO:0000313" key="5">
    <source>
        <dbReference type="EMBL" id="KAK7093716.1"/>
    </source>
</evidence>
<proteinExistence type="predicted"/>
<feature type="coiled-coil region" evidence="1">
    <location>
        <begin position="82"/>
        <end position="116"/>
    </location>
</feature>
<keyword evidence="3" id="KW-1133">Transmembrane helix</keyword>
<dbReference type="Proteomes" id="UP001374579">
    <property type="component" value="Unassembled WGS sequence"/>
</dbReference>
<comment type="caution">
    <text evidence="4">The sequence shown here is derived from an EMBL/GenBank/DDBJ whole genome shotgun (WGS) entry which is preliminary data.</text>
</comment>
<evidence type="ECO:0000256" key="1">
    <source>
        <dbReference type="SAM" id="Coils"/>
    </source>
</evidence>
<evidence type="ECO:0000256" key="3">
    <source>
        <dbReference type="SAM" id="Phobius"/>
    </source>
</evidence>
<reference evidence="4 6" key="1">
    <citation type="submission" date="2024-02" db="EMBL/GenBank/DDBJ databases">
        <title>Chromosome-scale genome assembly of the rough periwinkle Littorina saxatilis.</title>
        <authorList>
            <person name="De Jode A."/>
            <person name="Faria R."/>
            <person name="Formenti G."/>
            <person name="Sims Y."/>
            <person name="Smith T.P."/>
            <person name="Tracey A."/>
            <person name="Wood J.M.D."/>
            <person name="Zagrodzka Z.B."/>
            <person name="Johannesson K."/>
            <person name="Butlin R.K."/>
            <person name="Leder E.H."/>
        </authorList>
    </citation>
    <scope>NUCLEOTIDE SEQUENCE [LARGE SCALE GENOMIC DNA]</scope>
    <source>
        <strain evidence="4">Snail1</strain>
        <tissue evidence="4">Muscle</tissue>
    </source>
</reference>
<feature type="transmembrane region" description="Helical" evidence="3">
    <location>
        <begin position="291"/>
        <end position="310"/>
    </location>
</feature>
<evidence type="ECO:0000313" key="4">
    <source>
        <dbReference type="EMBL" id="KAK7093714.1"/>
    </source>
</evidence>
<dbReference type="EMBL" id="JBAMIC010000019">
    <property type="protein sequence ID" value="KAK7093716.1"/>
    <property type="molecule type" value="Genomic_DNA"/>
</dbReference>
<feature type="compositionally biased region" description="Polar residues" evidence="2">
    <location>
        <begin position="253"/>
        <end position="270"/>
    </location>
</feature>
<protein>
    <submittedName>
        <fullName evidence="4">Uncharacterized protein</fullName>
    </submittedName>
</protein>
<feature type="coiled-coil region" evidence="1">
    <location>
        <begin position="144"/>
        <end position="178"/>
    </location>
</feature>
<feature type="region of interest" description="Disordered" evidence="2">
    <location>
        <begin position="220"/>
        <end position="274"/>
    </location>
</feature>
<keyword evidence="3" id="KW-0472">Membrane</keyword>
<organism evidence="4 6">
    <name type="scientific">Littorina saxatilis</name>
    <dbReference type="NCBI Taxonomy" id="31220"/>
    <lineage>
        <taxon>Eukaryota</taxon>
        <taxon>Metazoa</taxon>
        <taxon>Spiralia</taxon>
        <taxon>Lophotrochozoa</taxon>
        <taxon>Mollusca</taxon>
        <taxon>Gastropoda</taxon>
        <taxon>Caenogastropoda</taxon>
        <taxon>Littorinimorpha</taxon>
        <taxon>Littorinoidea</taxon>
        <taxon>Littorinidae</taxon>
        <taxon>Littorina</taxon>
    </lineage>
</organism>
<keyword evidence="3" id="KW-0812">Transmembrane</keyword>
<evidence type="ECO:0000256" key="2">
    <source>
        <dbReference type="SAM" id="MobiDB-lite"/>
    </source>
</evidence>
<accession>A0AAN9AWD2</accession>
<sequence>MAVQEKMALNTGSDLDSLIHSLEYENQQYVKMIEKENQRIQYLEAQEQEKTQAITELQTCLTNLELDTKNNHRQLVHNKNTLESLKKTKTVLQAHRDALQKQLEMLQFENDEQRREFEETIQLYEKTWTDYDAIYKSLPLYKTLLESESRLAESEAEHTKWQRQKNELNRKMQATRDEMDFRDWQRFCIRIADKWLSSRRKKKEFMDAVVEKETLQAKMEEIRGKNNSSLNTTGLPETSQDMDTDDTQTETSPDLTSSEENVTEQDTTLTERGAGDGGDFIATSLTGTQKYYSFSLLFLLLLCVVIEWIFERSTAENCRLRPYTCPLHIY</sequence>
<name>A0AAN9AWD2_9CAEN</name>
<feature type="coiled-coil region" evidence="1">
    <location>
        <begin position="26"/>
        <end position="53"/>
    </location>
</feature>